<dbReference type="EMBL" id="CAKXAJ010024929">
    <property type="protein sequence ID" value="CAH2232975.1"/>
    <property type="molecule type" value="Genomic_DNA"/>
</dbReference>
<sequence length="116" mass="13113">MYLCEHLSLQVQRRVTSKKCGCRPRLYASAFSERLPSDESGRKQLKVPSETPPAVQVEAQILSDPDIYLGPYFHLITLEGNVVTSWRTSAWAMEKKGLGFRNRIDTDTSVDCPPIE</sequence>
<dbReference type="Proteomes" id="UP000838756">
    <property type="component" value="Unassembled WGS sequence"/>
</dbReference>
<proteinExistence type="predicted"/>
<evidence type="ECO:0000313" key="2">
    <source>
        <dbReference type="Proteomes" id="UP000838756"/>
    </source>
</evidence>
<name>A0A8S4RBV9_9NEOP</name>
<reference evidence="1" key="1">
    <citation type="submission" date="2022-03" db="EMBL/GenBank/DDBJ databases">
        <authorList>
            <person name="Lindestad O."/>
        </authorList>
    </citation>
    <scope>NUCLEOTIDE SEQUENCE</scope>
</reference>
<comment type="caution">
    <text evidence="1">The sequence shown here is derived from an EMBL/GenBank/DDBJ whole genome shotgun (WGS) entry which is preliminary data.</text>
</comment>
<protein>
    <submittedName>
        <fullName evidence="1">Jg8292 protein</fullName>
    </submittedName>
</protein>
<evidence type="ECO:0000313" key="1">
    <source>
        <dbReference type="EMBL" id="CAH2232975.1"/>
    </source>
</evidence>
<gene>
    <name evidence="1" type="primary">jg8292</name>
    <name evidence="1" type="ORF">PAEG_LOCUS11138</name>
</gene>
<keyword evidence="2" id="KW-1185">Reference proteome</keyword>
<dbReference type="AlphaFoldDB" id="A0A8S4RBV9"/>
<organism evidence="1 2">
    <name type="scientific">Pararge aegeria aegeria</name>
    <dbReference type="NCBI Taxonomy" id="348720"/>
    <lineage>
        <taxon>Eukaryota</taxon>
        <taxon>Metazoa</taxon>
        <taxon>Ecdysozoa</taxon>
        <taxon>Arthropoda</taxon>
        <taxon>Hexapoda</taxon>
        <taxon>Insecta</taxon>
        <taxon>Pterygota</taxon>
        <taxon>Neoptera</taxon>
        <taxon>Endopterygota</taxon>
        <taxon>Lepidoptera</taxon>
        <taxon>Glossata</taxon>
        <taxon>Ditrysia</taxon>
        <taxon>Papilionoidea</taxon>
        <taxon>Nymphalidae</taxon>
        <taxon>Satyrinae</taxon>
        <taxon>Satyrini</taxon>
        <taxon>Parargina</taxon>
        <taxon>Pararge</taxon>
    </lineage>
</organism>
<accession>A0A8S4RBV9</accession>